<dbReference type="InterPro" id="IPR009056">
    <property type="entry name" value="Cyt_c-like_dom"/>
</dbReference>
<keyword evidence="3 4" id="KW-0408">Iron</keyword>
<keyword evidence="8" id="KW-1185">Reference proteome</keyword>
<keyword evidence="5" id="KW-0472">Membrane</keyword>
<feature type="transmembrane region" description="Helical" evidence="5">
    <location>
        <begin position="315"/>
        <end position="332"/>
    </location>
</feature>
<dbReference type="AlphaFoldDB" id="A0A2P8R0M8"/>
<keyword evidence="2 4" id="KW-0479">Metal-binding</keyword>
<dbReference type="OrthoDB" id="5351961at2"/>
<dbReference type="GO" id="GO:0009055">
    <property type="term" value="F:electron transfer activity"/>
    <property type="evidence" value="ECO:0007669"/>
    <property type="project" value="InterPro"/>
</dbReference>
<dbReference type="RefSeq" id="WP_106871585.1">
    <property type="nucleotide sequence ID" value="NZ_CP053841.1"/>
</dbReference>
<dbReference type="Proteomes" id="UP000240535">
    <property type="component" value="Unassembled WGS sequence"/>
</dbReference>
<dbReference type="EMBL" id="PDHH01000004">
    <property type="protein sequence ID" value="PSM52055.1"/>
    <property type="molecule type" value="Genomic_DNA"/>
</dbReference>
<dbReference type="InterPro" id="IPR036909">
    <property type="entry name" value="Cyt_c-like_dom_sf"/>
</dbReference>
<proteinExistence type="predicted"/>
<dbReference type="GO" id="GO:0020037">
    <property type="term" value="F:heme binding"/>
    <property type="evidence" value="ECO:0007669"/>
    <property type="project" value="InterPro"/>
</dbReference>
<feature type="domain" description="Cytochrome c" evidence="6">
    <location>
        <begin position="103"/>
        <end position="210"/>
    </location>
</feature>
<name>A0A2P8R0M8_9BACT</name>
<dbReference type="PIRSF" id="PIRSF019225">
    <property type="entry name" value="Ubol_Cyt_c_Rdtase_Cyt_c_su_prd"/>
    <property type="match status" value="1"/>
</dbReference>
<evidence type="ECO:0000256" key="4">
    <source>
        <dbReference type="PROSITE-ProRule" id="PRU00433"/>
    </source>
</evidence>
<evidence type="ECO:0000313" key="7">
    <source>
        <dbReference type="EMBL" id="PSM52055.1"/>
    </source>
</evidence>
<sequence length="342" mass="37950">MKELKTLLVVIFFIAILYIGVEPFAHTKLHPHVEPANYDFAAEDISLANTNIEKSQKTLEAAMKTGNEDIIKSAKIEFETAKSSKEKFDSFWKDINKIDLSKGDATAGAETFMMAGCIGCHAVKSQGMDAPMDAMASSETYGTNPPDLSRAGAIFDEKFLAALIKDPVMAQKLGHKFDDENPYPMPGFFGAGGDIDQEVSDIVAYLKSIAPKEVSGKEIFVDACQRCHDIKYDNLYTDGNKISVAEFMGSTPPDLSMIIRSKSKDYLHNFINDTQKMLPGTAMPRVGLNKASEEKVIAYMETVGDSKKAEREKTSIYIMIYFVILAIFAGLWKKKIWSKLEE</sequence>
<organism evidence="7 8">
    <name type="scientific">Campylobacter blaseri</name>
    <dbReference type="NCBI Taxonomy" id="2042961"/>
    <lineage>
        <taxon>Bacteria</taxon>
        <taxon>Pseudomonadati</taxon>
        <taxon>Campylobacterota</taxon>
        <taxon>Epsilonproteobacteria</taxon>
        <taxon>Campylobacterales</taxon>
        <taxon>Campylobacteraceae</taxon>
        <taxon>Campylobacter</taxon>
    </lineage>
</organism>
<evidence type="ECO:0000259" key="6">
    <source>
        <dbReference type="PROSITE" id="PS51007"/>
    </source>
</evidence>
<evidence type="ECO:0000313" key="8">
    <source>
        <dbReference type="Proteomes" id="UP000240535"/>
    </source>
</evidence>
<feature type="domain" description="Cytochrome c" evidence="6">
    <location>
        <begin position="211"/>
        <end position="304"/>
    </location>
</feature>
<keyword evidence="5" id="KW-0812">Transmembrane</keyword>
<dbReference type="Pfam" id="PF00034">
    <property type="entry name" value="Cytochrom_C"/>
    <property type="match status" value="2"/>
</dbReference>
<dbReference type="GO" id="GO:0046872">
    <property type="term" value="F:metal ion binding"/>
    <property type="evidence" value="ECO:0007669"/>
    <property type="project" value="UniProtKB-KW"/>
</dbReference>
<dbReference type="PROSITE" id="PS51007">
    <property type="entry name" value="CYTC"/>
    <property type="match status" value="2"/>
</dbReference>
<accession>A0A2P8R0M8</accession>
<dbReference type="InterPro" id="IPR021195">
    <property type="entry name" value="Ubol_Cyt_c_Rdtase_Cyt_c_su_prd"/>
</dbReference>
<keyword evidence="1 4" id="KW-0349">Heme</keyword>
<evidence type="ECO:0000256" key="3">
    <source>
        <dbReference type="ARBA" id="ARBA00023004"/>
    </source>
</evidence>
<gene>
    <name evidence="7" type="ORF">CQ405_05715</name>
</gene>
<evidence type="ECO:0000256" key="1">
    <source>
        <dbReference type="ARBA" id="ARBA00022617"/>
    </source>
</evidence>
<dbReference type="SUPFAM" id="SSF46626">
    <property type="entry name" value="Cytochrome c"/>
    <property type="match status" value="2"/>
</dbReference>
<reference evidence="8" key="1">
    <citation type="submission" date="2017-10" db="EMBL/GenBank/DDBJ databases">
        <title>Campylobacter species from seals.</title>
        <authorList>
            <person name="Gilbert M.J."/>
            <person name="Zomer A.L."/>
            <person name="Timmerman A.J."/>
            <person name="Duim B."/>
            <person name="Wagenaar J.A."/>
        </authorList>
    </citation>
    <scope>NUCLEOTIDE SEQUENCE [LARGE SCALE GENOMIC DNA]</scope>
    <source>
        <strain evidence="8">17S00004-5</strain>
    </source>
</reference>
<dbReference type="Gene3D" id="1.10.760.10">
    <property type="entry name" value="Cytochrome c-like domain"/>
    <property type="match status" value="2"/>
</dbReference>
<protein>
    <submittedName>
        <fullName evidence="7">Cytochrome C</fullName>
    </submittedName>
</protein>
<evidence type="ECO:0000256" key="5">
    <source>
        <dbReference type="SAM" id="Phobius"/>
    </source>
</evidence>
<comment type="caution">
    <text evidence="7">The sequence shown here is derived from an EMBL/GenBank/DDBJ whole genome shotgun (WGS) entry which is preliminary data.</text>
</comment>
<evidence type="ECO:0000256" key="2">
    <source>
        <dbReference type="ARBA" id="ARBA00022723"/>
    </source>
</evidence>
<keyword evidence="5" id="KW-1133">Transmembrane helix</keyword>
<feature type="transmembrane region" description="Helical" evidence="5">
    <location>
        <begin position="7"/>
        <end position="25"/>
    </location>
</feature>